<feature type="chain" id="PRO_5005567086" evidence="1">
    <location>
        <begin position="30"/>
        <end position="274"/>
    </location>
</feature>
<reference evidence="3" key="1">
    <citation type="submission" date="2015-07" db="EMBL/GenBank/DDBJ databases">
        <title>Draft genome sequence of Acetobacterium bakii DSM 8293, a potential psychrophilic chemical producer through syngas fermentation.</title>
        <authorList>
            <person name="Song Y."/>
            <person name="Hwang S."/>
            <person name="Cho B.-K."/>
        </authorList>
    </citation>
    <scope>NUCLEOTIDE SEQUENCE [LARGE SCALE GENOMIC DNA]</scope>
    <source>
        <strain evidence="3">DSM 8239</strain>
    </source>
</reference>
<sequence length="274" mass="29129">MKIKSYGKKALAVVGSMAMMAAFASPTFAAGLDDGADFYIAVDQSTMGGPAIVAPAHVHVNPADYSTTTVLELLNDVKGSVTVHDNWGYVDYMSSSFSDTYNFGSYTGTLTAPCTNADMVFTDDSDGLLSEKEYTGVSGWMMQIDSQTSGTYGGETVWYSGNTTVQDLINTGLLNAGDTSATIRWYYSLNMGADMGLANSSWLPTNQPTFNGTAWVYDWSNTTYTAPSFTMANKDALVKALANNPTDPQYATALAVFNTVNATQNAVNAATASL</sequence>
<evidence type="ECO:0000313" key="3">
    <source>
        <dbReference type="Proteomes" id="UP000036873"/>
    </source>
</evidence>
<keyword evidence="3" id="KW-1185">Reference proteome</keyword>
<feature type="signal peptide" evidence="1">
    <location>
        <begin position="1"/>
        <end position="29"/>
    </location>
</feature>
<evidence type="ECO:0000256" key="1">
    <source>
        <dbReference type="SAM" id="SignalP"/>
    </source>
</evidence>
<proteinExistence type="predicted"/>
<dbReference type="EMBL" id="LGYO01000070">
    <property type="protein sequence ID" value="KNZ40251.1"/>
    <property type="molecule type" value="Genomic_DNA"/>
</dbReference>
<name>A0A0L6TVF5_9FIRM</name>
<dbReference type="RefSeq" id="WP_050741900.1">
    <property type="nucleotide sequence ID" value="NZ_LGYO01000070.1"/>
</dbReference>
<dbReference type="AlphaFoldDB" id="A0A0L6TVF5"/>
<comment type="caution">
    <text evidence="2">The sequence shown here is derived from an EMBL/GenBank/DDBJ whole genome shotgun (WGS) entry which is preliminary data.</text>
</comment>
<accession>A0A0L6TVF5</accession>
<evidence type="ECO:0000313" key="2">
    <source>
        <dbReference type="EMBL" id="KNZ40251.1"/>
    </source>
</evidence>
<keyword evidence="1" id="KW-0732">Signal</keyword>
<dbReference type="OrthoDB" id="1901669at2"/>
<gene>
    <name evidence="2" type="ORF">AKG39_18560</name>
</gene>
<organism evidence="2 3">
    <name type="scientific">Acetobacterium bakii</name>
    <dbReference type="NCBI Taxonomy" id="52689"/>
    <lineage>
        <taxon>Bacteria</taxon>
        <taxon>Bacillati</taxon>
        <taxon>Bacillota</taxon>
        <taxon>Clostridia</taxon>
        <taxon>Eubacteriales</taxon>
        <taxon>Eubacteriaceae</taxon>
        <taxon>Acetobacterium</taxon>
    </lineage>
</organism>
<dbReference type="Proteomes" id="UP000036873">
    <property type="component" value="Unassembled WGS sequence"/>
</dbReference>
<protein>
    <submittedName>
        <fullName evidence="2">Uncharacterized protein</fullName>
    </submittedName>
</protein>